<evidence type="ECO:0000313" key="3">
    <source>
        <dbReference type="EMBL" id="SEU21438.1"/>
    </source>
</evidence>
<dbReference type="Pfam" id="PF12683">
    <property type="entry name" value="DUF3798"/>
    <property type="match status" value="1"/>
</dbReference>
<dbReference type="RefSeq" id="WP_092371882.1">
    <property type="nucleotide sequence ID" value="NZ_CAJJSN010000027.1"/>
</dbReference>
<dbReference type="SUPFAM" id="SSF53822">
    <property type="entry name" value="Periplasmic binding protein-like I"/>
    <property type="match status" value="1"/>
</dbReference>
<dbReference type="STRING" id="460384.SAMN05216313_1619"/>
<evidence type="ECO:0000256" key="1">
    <source>
        <dbReference type="SAM" id="MobiDB-lite"/>
    </source>
</evidence>
<keyword evidence="2" id="KW-0732">Signal</keyword>
<protein>
    <submittedName>
        <fullName evidence="3">Uncharacterized protein</fullName>
    </submittedName>
</protein>
<dbReference type="InterPro" id="IPR024258">
    <property type="entry name" value="DUF3798"/>
</dbReference>
<evidence type="ECO:0000256" key="2">
    <source>
        <dbReference type="SAM" id="SignalP"/>
    </source>
</evidence>
<evidence type="ECO:0000313" key="4">
    <source>
        <dbReference type="Proteomes" id="UP000198508"/>
    </source>
</evidence>
<keyword evidence="4" id="KW-1185">Reference proteome</keyword>
<feature type="signal peptide" evidence="2">
    <location>
        <begin position="1"/>
        <end position="18"/>
    </location>
</feature>
<accession>A0A1I0KBP0</accession>
<organism evidence="3 4">
    <name type="scientific">Enterocloster lavalensis</name>
    <dbReference type="NCBI Taxonomy" id="460384"/>
    <lineage>
        <taxon>Bacteria</taxon>
        <taxon>Bacillati</taxon>
        <taxon>Bacillota</taxon>
        <taxon>Clostridia</taxon>
        <taxon>Lachnospirales</taxon>
        <taxon>Lachnospiraceae</taxon>
        <taxon>Enterocloster</taxon>
    </lineage>
</organism>
<feature type="compositionally biased region" description="Low complexity" evidence="1">
    <location>
        <begin position="25"/>
        <end position="39"/>
    </location>
</feature>
<dbReference type="InterPro" id="IPR028082">
    <property type="entry name" value="Peripla_BP_I"/>
</dbReference>
<dbReference type="AlphaFoldDB" id="A0A1I0KBP0"/>
<name>A0A1I0KBP0_9FIRM</name>
<dbReference type="PROSITE" id="PS51257">
    <property type="entry name" value="PROKAR_LIPOPROTEIN"/>
    <property type="match status" value="1"/>
</dbReference>
<dbReference type="GeneID" id="93279496"/>
<dbReference type="Proteomes" id="UP000198508">
    <property type="component" value="Unassembled WGS sequence"/>
</dbReference>
<dbReference type="EMBL" id="FOIM01000061">
    <property type="protein sequence ID" value="SEU21438.1"/>
    <property type="molecule type" value="Genomic_DNA"/>
</dbReference>
<feature type="region of interest" description="Disordered" evidence="1">
    <location>
        <begin position="23"/>
        <end position="57"/>
    </location>
</feature>
<dbReference type="Gene3D" id="3.40.50.2300">
    <property type="match status" value="1"/>
</dbReference>
<feature type="chain" id="PRO_5044372664" evidence="2">
    <location>
        <begin position="19"/>
        <end position="408"/>
    </location>
</feature>
<reference evidence="4" key="1">
    <citation type="submission" date="2016-10" db="EMBL/GenBank/DDBJ databases">
        <authorList>
            <person name="Varghese N."/>
            <person name="Submissions S."/>
        </authorList>
    </citation>
    <scope>NUCLEOTIDE SEQUENCE [LARGE SCALE GENOMIC DNA]</scope>
    <source>
        <strain evidence="4">NLAE-zl-G277</strain>
    </source>
</reference>
<gene>
    <name evidence="3" type="ORF">SAMN05216313_1619</name>
</gene>
<proteinExistence type="predicted"/>
<sequence>MKKALSLVLAAAMTLSLAACGSSGGSTQAPATTPAQTEAGSKAEGGESQAGSEAATEAPAANFKIGILTSTVSQAEEEYRAAEAVKEKYGDMIIHQTFPDKAASEQETTISIALSLAADPDVKAIICNTAMEGTAAAMEKVREKRPDILLLAGVPSESPDVICAAADLVFHPDVANMGTAVAEAAAEMGATTVVHYSFPRHMAQPLNIARHDNMKAKCEELGLKFVDGTSPDPMSDAGIAATQQYILEDVPRKVEEYGADTAFFGTNAGQQEPMCKAVFEAGAIYPMPDNPSVFYAFPGALGIEVPEDHKGDVDYMRDQISAKLAENNMTGRMGAWSAPMHTMFINCAVQYAMDYCNGTFTERADMEHFTQIFSDFAGGDVSVRVYEDIESGKTYDNFFVVLGKFITL</sequence>
<dbReference type="Gene3D" id="3.40.50.11390">
    <property type="match status" value="1"/>
</dbReference>